<keyword evidence="2" id="KW-1185">Reference proteome</keyword>
<reference evidence="2" key="1">
    <citation type="journal article" date="2019" name="Int. J. Syst. Evol. Microbiol.">
        <title>The Global Catalogue of Microorganisms (GCM) 10K type strain sequencing project: providing services to taxonomists for standard genome sequencing and annotation.</title>
        <authorList>
            <consortium name="The Broad Institute Genomics Platform"/>
            <consortium name="The Broad Institute Genome Sequencing Center for Infectious Disease"/>
            <person name="Wu L."/>
            <person name="Ma J."/>
        </authorList>
    </citation>
    <scope>NUCLEOTIDE SEQUENCE [LARGE SCALE GENOMIC DNA]</scope>
    <source>
        <strain evidence="2">KCTC 42986</strain>
    </source>
</reference>
<accession>A0ABV7EWJ8</accession>
<dbReference type="RefSeq" id="WP_390326454.1">
    <property type="nucleotide sequence ID" value="NZ_JBHRTP010000008.1"/>
</dbReference>
<evidence type="ECO:0000313" key="1">
    <source>
        <dbReference type="EMBL" id="MFC3107124.1"/>
    </source>
</evidence>
<dbReference type="EMBL" id="JBHRTP010000008">
    <property type="protein sequence ID" value="MFC3107124.1"/>
    <property type="molecule type" value="Genomic_DNA"/>
</dbReference>
<comment type="caution">
    <text evidence="1">The sequence shown here is derived from an EMBL/GenBank/DDBJ whole genome shotgun (WGS) entry which is preliminary data.</text>
</comment>
<organism evidence="1 2">
    <name type="scientific">Undibacterium arcticum</name>
    <dbReference type="NCBI Taxonomy" id="1762892"/>
    <lineage>
        <taxon>Bacteria</taxon>
        <taxon>Pseudomonadati</taxon>
        <taxon>Pseudomonadota</taxon>
        <taxon>Betaproteobacteria</taxon>
        <taxon>Burkholderiales</taxon>
        <taxon>Oxalobacteraceae</taxon>
        <taxon>Undibacterium</taxon>
    </lineage>
</organism>
<proteinExistence type="predicted"/>
<sequence length="48" mass="5406">MISLRLEKYGVEYIAGAGCVGYRIERRRVRRAHRNVNINGKNLSMAGG</sequence>
<dbReference type="Proteomes" id="UP001595530">
    <property type="component" value="Unassembled WGS sequence"/>
</dbReference>
<protein>
    <submittedName>
        <fullName evidence="1">Uncharacterized protein</fullName>
    </submittedName>
</protein>
<name>A0ABV7EWJ8_9BURK</name>
<gene>
    <name evidence="1" type="ORF">ACFOFO_03955</name>
</gene>
<evidence type="ECO:0000313" key="2">
    <source>
        <dbReference type="Proteomes" id="UP001595530"/>
    </source>
</evidence>